<gene>
    <name evidence="8" type="primary">mobA</name>
    <name evidence="10" type="ORF">ACFOOR_05045</name>
</gene>
<feature type="binding site" evidence="8">
    <location>
        <position position="98"/>
    </location>
    <ligand>
        <name>Mg(2+)</name>
        <dbReference type="ChEBI" id="CHEBI:18420"/>
    </ligand>
</feature>
<dbReference type="Pfam" id="PF12804">
    <property type="entry name" value="NTP_transf_3"/>
    <property type="match status" value="1"/>
</dbReference>
<keyword evidence="4 8" id="KW-0547">Nucleotide-binding</keyword>
<dbReference type="SUPFAM" id="SSF53448">
    <property type="entry name" value="Nucleotide-diphospho-sugar transferases"/>
    <property type="match status" value="1"/>
</dbReference>
<comment type="similarity">
    <text evidence="8">Belongs to the MobA family.</text>
</comment>
<accession>A0ABV6ZVS4</accession>
<dbReference type="Gene3D" id="3.90.550.10">
    <property type="entry name" value="Spore Coat Polysaccharide Biosynthesis Protein SpsA, Chain A"/>
    <property type="match status" value="1"/>
</dbReference>
<evidence type="ECO:0000313" key="10">
    <source>
        <dbReference type="EMBL" id="MFC2925464.1"/>
    </source>
</evidence>
<comment type="cofactor">
    <cofactor evidence="8">
        <name>Mg(2+)</name>
        <dbReference type="ChEBI" id="CHEBI:18420"/>
    </cofactor>
</comment>
<feature type="binding site" evidence="8">
    <location>
        <position position="98"/>
    </location>
    <ligand>
        <name>GTP</name>
        <dbReference type="ChEBI" id="CHEBI:37565"/>
    </ligand>
</feature>
<evidence type="ECO:0000256" key="8">
    <source>
        <dbReference type="HAMAP-Rule" id="MF_00316"/>
    </source>
</evidence>
<keyword evidence="6 8" id="KW-0342">GTP-binding</keyword>
<evidence type="ECO:0000256" key="1">
    <source>
        <dbReference type="ARBA" id="ARBA00022490"/>
    </source>
</evidence>
<comment type="function">
    <text evidence="8">Transfers a GMP moiety from GTP to Mo-molybdopterin (Mo-MPT) cofactor (Moco or molybdenum cofactor) to form Mo-molybdopterin guanine dinucleotide (Mo-MGD) cofactor.</text>
</comment>
<evidence type="ECO:0000259" key="9">
    <source>
        <dbReference type="Pfam" id="PF12804"/>
    </source>
</evidence>
<keyword evidence="3 8" id="KW-0479">Metal-binding</keyword>
<dbReference type="PANTHER" id="PTHR19136">
    <property type="entry name" value="MOLYBDENUM COFACTOR GUANYLYLTRANSFERASE"/>
    <property type="match status" value="1"/>
</dbReference>
<dbReference type="InterPro" id="IPR029044">
    <property type="entry name" value="Nucleotide-diphossugar_trans"/>
</dbReference>
<proteinExistence type="inferred from homology"/>
<dbReference type="InterPro" id="IPR013482">
    <property type="entry name" value="Molybde_CF_guanTrfase"/>
</dbReference>
<keyword evidence="1 8" id="KW-0963">Cytoplasm</keyword>
<evidence type="ECO:0000313" key="11">
    <source>
        <dbReference type="Proteomes" id="UP001595379"/>
    </source>
</evidence>
<keyword evidence="5 8" id="KW-0460">Magnesium</keyword>
<dbReference type="EMBL" id="JBHRSV010000004">
    <property type="protein sequence ID" value="MFC2925464.1"/>
    <property type="molecule type" value="Genomic_DNA"/>
</dbReference>
<dbReference type="GO" id="GO:0016779">
    <property type="term" value="F:nucleotidyltransferase activity"/>
    <property type="evidence" value="ECO:0007669"/>
    <property type="project" value="UniProtKB-KW"/>
</dbReference>
<dbReference type="CDD" id="cd02503">
    <property type="entry name" value="MobA"/>
    <property type="match status" value="1"/>
</dbReference>
<dbReference type="EC" id="2.7.7.77" evidence="8"/>
<sequence length="192" mass="20654">MTDCGIAILAGGEGQRIGGHKPERLLKGKRLIEHVLDRIDATSRRCVICVRETGQVANPNVPEILDQADIPGPLAAVIPALAWANRELLSGIVTVPCDMPYLPVDLPNRLVNGSAGRSRPAFAVCGGQLHPVCAFWPTTAIDRVTAFATGGRASLRDALAFCGAVEVTWPDAERSLFLNINSVEDLHRAEWE</sequence>
<dbReference type="HAMAP" id="MF_00316">
    <property type="entry name" value="MobA"/>
    <property type="match status" value="1"/>
</dbReference>
<feature type="binding site" evidence="8">
    <location>
        <position position="66"/>
    </location>
    <ligand>
        <name>GTP</name>
        <dbReference type="ChEBI" id="CHEBI:37565"/>
    </ligand>
</feature>
<dbReference type="RefSeq" id="WP_236956142.1">
    <property type="nucleotide sequence ID" value="NZ_JBHRSV010000004.1"/>
</dbReference>
<dbReference type="InterPro" id="IPR025877">
    <property type="entry name" value="MobA-like_NTP_Trfase"/>
</dbReference>
<feature type="binding site" evidence="8">
    <location>
        <begin position="9"/>
        <end position="11"/>
    </location>
    <ligand>
        <name>GTP</name>
        <dbReference type="ChEBI" id="CHEBI:37565"/>
    </ligand>
</feature>
<feature type="domain" description="MobA-like NTP transferase" evidence="9">
    <location>
        <begin position="7"/>
        <end position="154"/>
    </location>
</feature>
<evidence type="ECO:0000256" key="2">
    <source>
        <dbReference type="ARBA" id="ARBA00022679"/>
    </source>
</evidence>
<evidence type="ECO:0000256" key="5">
    <source>
        <dbReference type="ARBA" id="ARBA00022842"/>
    </source>
</evidence>
<keyword evidence="7 8" id="KW-0501">Molybdenum cofactor biosynthesis</keyword>
<dbReference type="PANTHER" id="PTHR19136:SF81">
    <property type="entry name" value="MOLYBDENUM COFACTOR GUANYLYLTRANSFERASE"/>
    <property type="match status" value="1"/>
</dbReference>
<dbReference type="Proteomes" id="UP001595379">
    <property type="component" value="Unassembled WGS sequence"/>
</dbReference>
<comment type="subcellular location">
    <subcellularLocation>
        <location evidence="8">Cytoplasm</location>
    </subcellularLocation>
</comment>
<name>A0ABV6ZVS4_9PROT</name>
<comment type="domain">
    <text evidence="8">The N-terminal domain determines nucleotide recognition and specific binding, while the C-terminal domain determines the specific binding to the target protein.</text>
</comment>
<comment type="caution">
    <text evidence="10">The sequence shown here is derived from an EMBL/GenBank/DDBJ whole genome shotgun (WGS) entry which is preliminary data.</text>
</comment>
<evidence type="ECO:0000256" key="3">
    <source>
        <dbReference type="ARBA" id="ARBA00022723"/>
    </source>
</evidence>
<comment type="catalytic activity">
    <reaction evidence="8">
        <text>Mo-molybdopterin + GTP + H(+) = Mo-molybdopterin guanine dinucleotide + diphosphate</text>
        <dbReference type="Rhea" id="RHEA:34243"/>
        <dbReference type="ChEBI" id="CHEBI:15378"/>
        <dbReference type="ChEBI" id="CHEBI:33019"/>
        <dbReference type="ChEBI" id="CHEBI:37565"/>
        <dbReference type="ChEBI" id="CHEBI:71302"/>
        <dbReference type="ChEBI" id="CHEBI:71310"/>
        <dbReference type="EC" id="2.7.7.77"/>
    </reaction>
</comment>
<reference evidence="11" key="1">
    <citation type="journal article" date="2019" name="Int. J. Syst. Evol. Microbiol.">
        <title>The Global Catalogue of Microorganisms (GCM) 10K type strain sequencing project: providing services to taxonomists for standard genome sequencing and annotation.</title>
        <authorList>
            <consortium name="The Broad Institute Genomics Platform"/>
            <consortium name="The Broad Institute Genome Sequencing Center for Infectious Disease"/>
            <person name="Wu L."/>
            <person name="Ma J."/>
        </authorList>
    </citation>
    <scope>NUCLEOTIDE SEQUENCE [LARGE SCALE GENOMIC DNA]</scope>
    <source>
        <strain evidence="11">KCTC 52487</strain>
    </source>
</reference>
<keyword evidence="2 8" id="KW-0808">Transferase</keyword>
<organism evidence="10 11">
    <name type="scientific">Hyphobacterium vulgare</name>
    <dbReference type="NCBI Taxonomy" id="1736751"/>
    <lineage>
        <taxon>Bacteria</taxon>
        <taxon>Pseudomonadati</taxon>
        <taxon>Pseudomonadota</taxon>
        <taxon>Alphaproteobacteria</taxon>
        <taxon>Maricaulales</taxon>
        <taxon>Maricaulaceae</taxon>
        <taxon>Hyphobacterium</taxon>
    </lineage>
</organism>
<protein>
    <recommendedName>
        <fullName evidence="8">Molybdenum cofactor guanylyltransferase</fullName>
        <shortName evidence="8">MoCo guanylyltransferase</shortName>
        <ecNumber evidence="8">2.7.7.77</ecNumber>
    </recommendedName>
    <alternativeName>
        <fullName evidence="8">GTP:molybdopterin guanylyltransferase</fullName>
    </alternativeName>
    <alternativeName>
        <fullName evidence="8">Mo-MPT guanylyltransferase</fullName>
    </alternativeName>
    <alternativeName>
        <fullName evidence="8">Molybdopterin guanylyltransferase</fullName>
    </alternativeName>
    <alternativeName>
        <fullName evidence="8">Molybdopterin-guanine dinucleotide synthase</fullName>
        <shortName evidence="8">MGD synthase</shortName>
    </alternativeName>
</protein>
<evidence type="ECO:0000256" key="4">
    <source>
        <dbReference type="ARBA" id="ARBA00022741"/>
    </source>
</evidence>
<feature type="binding site" evidence="8">
    <location>
        <position position="21"/>
    </location>
    <ligand>
        <name>GTP</name>
        <dbReference type="ChEBI" id="CHEBI:37565"/>
    </ligand>
</feature>
<comment type="subunit">
    <text evidence="8">Monomer.</text>
</comment>
<keyword evidence="11" id="KW-1185">Reference proteome</keyword>
<evidence type="ECO:0000256" key="6">
    <source>
        <dbReference type="ARBA" id="ARBA00023134"/>
    </source>
</evidence>
<comment type="caution">
    <text evidence="8">Lacks conserved residue(s) required for the propagation of feature annotation.</text>
</comment>
<evidence type="ECO:0000256" key="7">
    <source>
        <dbReference type="ARBA" id="ARBA00023150"/>
    </source>
</evidence>
<keyword evidence="10" id="KW-0548">Nucleotidyltransferase</keyword>